<organism evidence="2 3">
    <name type="scientific">Medicago truncatula</name>
    <name type="common">Barrel medic</name>
    <name type="synonym">Medicago tribuloides</name>
    <dbReference type="NCBI Taxonomy" id="3880"/>
    <lineage>
        <taxon>Eukaryota</taxon>
        <taxon>Viridiplantae</taxon>
        <taxon>Streptophyta</taxon>
        <taxon>Embryophyta</taxon>
        <taxon>Tracheophyta</taxon>
        <taxon>Spermatophyta</taxon>
        <taxon>Magnoliopsida</taxon>
        <taxon>eudicotyledons</taxon>
        <taxon>Gunneridae</taxon>
        <taxon>Pentapetalae</taxon>
        <taxon>rosids</taxon>
        <taxon>fabids</taxon>
        <taxon>Fabales</taxon>
        <taxon>Fabaceae</taxon>
        <taxon>Papilionoideae</taxon>
        <taxon>50 kb inversion clade</taxon>
        <taxon>NPAAA clade</taxon>
        <taxon>Hologalegina</taxon>
        <taxon>IRL clade</taxon>
        <taxon>Trifolieae</taxon>
        <taxon>Medicago</taxon>
    </lineage>
</organism>
<gene>
    <name evidence="2" type="ORF">MtrunA17_Chr6g0464331</name>
</gene>
<protein>
    <submittedName>
        <fullName evidence="2">Uncharacterized protein</fullName>
    </submittedName>
</protein>
<feature type="compositionally biased region" description="Acidic residues" evidence="1">
    <location>
        <begin position="74"/>
        <end position="84"/>
    </location>
</feature>
<sequence length="182" mass="21786">MRQFHMLDKRFKTWYESKGFRFPQESEHWDNRRRYTLPRMRPRSLTPSHAYIEWLTTTCNPRLRISIDTKPLDSDPDEEEEPEHEPEIHNNQTPIHDDFWNQDIFSQLQDHQSQQHTTQNIHGSVMYEFLDNPQQNIIQPPPYTSPKNAHEPHYQSPLRYAFPSPDLCRHGSFCFIAIASAQ</sequence>
<comment type="caution">
    <text evidence="2">The sequence shown here is derived from an EMBL/GenBank/DDBJ whole genome shotgun (WGS) entry which is preliminary data.</text>
</comment>
<reference evidence="3" key="1">
    <citation type="journal article" date="2018" name="Nat. Plants">
        <title>Whole-genome landscape of Medicago truncatula symbiotic genes.</title>
        <authorList>
            <person name="Pecrix Y."/>
            <person name="Staton S.E."/>
            <person name="Sallet E."/>
            <person name="Lelandais-Briere C."/>
            <person name="Moreau S."/>
            <person name="Carrere S."/>
            <person name="Blein T."/>
            <person name="Jardinaud M.F."/>
            <person name="Latrasse D."/>
            <person name="Zouine M."/>
            <person name="Zahm M."/>
            <person name="Kreplak J."/>
            <person name="Mayjonade B."/>
            <person name="Satge C."/>
            <person name="Perez M."/>
            <person name="Cauet S."/>
            <person name="Marande W."/>
            <person name="Chantry-Darmon C."/>
            <person name="Lopez-Roques C."/>
            <person name="Bouchez O."/>
            <person name="Berard A."/>
            <person name="Debelle F."/>
            <person name="Munos S."/>
            <person name="Bendahmane A."/>
            <person name="Berges H."/>
            <person name="Niebel A."/>
            <person name="Buitink J."/>
            <person name="Frugier F."/>
            <person name="Benhamed M."/>
            <person name="Crespi M."/>
            <person name="Gouzy J."/>
            <person name="Gamas P."/>
        </authorList>
    </citation>
    <scope>NUCLEOTIDE SEQUENCE [LARGE SCALE GENOMIC DNA]</scope>
    <source>
        <strain evidence="3">cv. Jemalong A17</strain>
    </source>
</reference>
<feature type="region of interest" description="Disordered" evidence="1">
    <location>
        <begin position="65"/>
        <end position="96"/>
    </location>
</feature>
<evidence type="ECO:0000256" key="1">
    <source>
        <dbReference type="SAM" id="MobiDB-lite"/>
    </source>
</evidence>
<dbReference type="Proteomes" id="UP000265566">
    <property type="component" value="Chromosome 6"/>
</dbReference>
<proteinExistence type="predicted"/>
<dbReference type="Gramene" id="rna35433">
    <property type="protein sequence ID" value="RHN51062.1"/>
    <property type="gene ID" value="gene35433"/>
</dbReference>
<name>A0A396HCL6_MEDTR</name>
<evidence type="ECO:0000313" key="3">
    <source>
        <dbReference type="Proteomes" id="UP000265566"/>
    </source>
</evidence>
<accession>A0A396HCL6</accession>
<dbReference type="EMBL" id="PSQE01000006">
    <property type="protein sequence ID" value="RHN51062.1"/>
    <property type="molecule type" value="Genomic_DNA"/>
</dbReference>
<evidence type="ECO:0000313" key="2">
    <source>
        <dbReference type="EMBL" id="RHN51062.1"/>
    </source>
</evidence>
<dbReference type="AlphaFoldDB" id="A0A396HCL6"/>